<proteinExistence type="predicted"/>
<gene>
    <name evidence="1" type="ORF">H6A60_12235</name>
</gene>
<keyword evidence="2" id="KW-1185">Reference proteome</keyword>
<evidence type="ECO:0000313" key="2">
    <source>
        <dbReference type="Proteomes" id="UP000715095"/>
    </source>
</evidence>
<dbReference type="PANTHER" id="PTHR35340">
    <property type="entry name" value="PQQ ENZYME REPEAT PROTEIN-RELATED"/>
    <property type="match status" value="1"/>
</dbReference>
<comment type="caution">
    <text evidence="1">The sequence shown here is derived from an EMBL/GenBank/DDBJ whole genome shotgun (WGS) entry which is preliminary data.</text>
</comment>
<dbReference type="PANTHER" id="PTHR35340:SF10">
    <property type="entry name" value="CYTOPLASMIC PROTEIN"/>
    <property type="match status" value="1"/>
</dbReference>
<dbReference type="InterPro" id="IPR053143">
    <property type="entry name" value="Arylsulfate_ST"/>
</dbReference>
<dbReference type="Pfam" id="PF05935">
    <property type="entry name" value="Arylsulfotrans"/>
    <property type="match status" value="1"/>
</dbReference>
<dbReference type="RefSeq" id="WP_205105053.1">
    <property type="nucleotide sequence ID" value="NZ_JACJJC010000231.1"/>
</dbReference>
<name>A0ABS2DWW5_9BURK</name>
<reference evidence="1 2" key="1">
    <citation type="journal article" date="2021" name="Sci. Rep.">
        <title>The distribution of antibiotic resistance genes in chicken gut microbiota commensals.</title>
        <authorList>
            <person name="Juricova H."/>
            <person name="Matiasovicova J."/>
            <person name="Kubasova T."/>
            <person name="Cejkova D."/>
            <person name="Rychlik I."/>
        </authorList>
    </citation>
    <scope>NUCLEOTIDE SEQUENCE [LARGE SCALE GENOMIC DNA]</scope>
    <source>
        <strain evidence="1 2">An829</strain>
    </source>
</reference>
<evidence type="ECO:0000313" key="1">
    <source>
        <dbReference type="EMBL" id="MBM6705233.1"/>
    </source>
</evidence>
<dbReference type="EMBL" id="JACJJC010000231">
    <property type="protein sequence ID" value="MBM6705233.1"/>
    <property type="molecule type" value="Genomic_DNA"/>
</dbReference>
<accession>A0ABS2DWW5</accession>
<feature type="non-terminal residue" evidence="1">
    <location>
        <position position="1"/>
    </location>
</feature>
<organism evidence="1 2">
    <name type="scientific">Sutterella massiliensis</name>
    <dbReference type="NCBI Taxonomy" id="1816689"/>
    <lineage>
        <taxon>Bacteria</taxon>
        <taxon>Pseudomonadati</taxon>
        <taxon>Pseudomonadota</taxon>
        <taxon>Betaproteobacteria</taxon>
        <taxon>Burkholderiales</taxon>
        <taxon>Sutterellaceae</taxon>
        <taxon>Sutterella</taxon>
    </lineage>
</organism>
<sequence>KVLTPVDKNGTPIKCEGSVCEGGFDWSWTQHTAWRIDEKSEPGIVYLTVFDNGDARGMEQPAMPEMKYTRGVVNKVDEKKMTVEQVWEVGKDPGFEYYSPVTGLCQYQPDKGSVVVYYSTAGMGDIARSAGRKQGRIHPVITEYRWGETKPAVKIKLWDTMGYQAFPIHIEKAFSVERK</sequence>
<protein>
    <submittedName>
        <fullName evidence="1">Aryl-sulfate sulfotransferase</fullName>
    </submittedName>
</protein>
<dbReference type="Proteomes" id="UP000715095">
    <property type="component" value="Unassembled WGS sequence"/>
</dbReference>
<dbReference type="InterPro" id="IPR010262">
    <property type="entry name" value="Arylsulfotransferase_bact"/>
</dbReference>